<evidence type="ECO:0000313" key="6">
    <source>
        <dbReference type="Proteomes" id="UP000437862"/>
    </source>
</evidence>
<accession>A0A562PG73</accession>
<dbReference type="EMBL" id="CP046904">
    <property type="protein sequence ID" value="QGZ40296.1"/>
    <property type="molecule type" value="Genomic_DNA"/>
</dbReference>
<dbReference type="PROSITE" id="PS51257">
    <property type="entry name" value="PROKAR_LIPOPROTEIN"/>
    <property type="match status" value="1"/>
</dbReference>
<dbReference type="EMBL" id="VLKW01000012">
    <property type="protein sequence ID" value="TWI43482.1"/>
    <property type="molecule type" value="Genomic_DNA"/>
</dbReference>
<feature type="signal peptide" evidence="2">
    <location>
        <begin position="1"/>
        <end position="20"/>
    </location>
</feature>
<reference evidence="4" key="2">
    <citation type="submission" date="2019-07" db="EMBL/GenBank/DDBJ databases">
        <authorList>
            <person name="Whitman W."/>
            <person name="Huntemann M."/>
            <person name="Clum A."/>
            <person name="Pillay M."/>
            <person name="Palaniappan K."/>
            <person name="Varghese N."/>
            <person name="Mikhailova N."/>
            <person name="Stamatis D."/>
            <person name="Reddy T."/>
            <person name="Daum C."/>
            <person name="Shapiro N."/>
            <person name="Ivanova N."/>
            <person name="Kyrpides N."/>
            <person name="Woyke T."/>
        </authorList>
    </citation>
    <scope>NUCLEOTIDE SEQUENCE</scope>
    <source>
        <strain evidence="4">CGMCC 1.10685</strain>
    </source>
</reference>
<proteinExistence type="predicted"/>
<dbReference type="OrthoDB" id="8736156at2"/>
<sequence>MRPLLRILPSALLSVLAACGGGGGGTSAPGGDRPTPAPAPEQPVSAAFPKLATVKVRAVAGTWVALVETPRRLTDIVVPERHLRIATGAAPIIWQPPAGWSLVDFALHPFREITAVLADGATLRFVRLDRNGQLLAQVPFDDPQVANDPYFGQPGSIRDRRALSPWKTRDAARVAPVGEEIALALRSGANAVLAYRLDAGYRPRWRTLVEPGVYLSADLIRSGSHDPFDGLENHWQVFLDADAQGRVIVAAATAMERSELPEGHTRQFGEALPAGFTNGVLVTALSADGQRLGTVPIDTGEKSELHALRWSGDTVLLAGRVRTARLSDGTGWDGWLARVRPGPGQPLSYRRVDVDRGDVIFDVAQLSDGRVLIAGSTGYMQNPSGESVSEASAPLLARVDPQGTAVSRIALVAGPRGNQVRSLAAWNARWLLGGFENAPGTHSADADPALLTADGYVRETAAD</sequence>
<evidence type="ECO:0000313" key="3">
    <source>
        <dbReference type="EMBL" id="QGZ40296.1"/>
    </source>
</evidence>
<name>A0A562PG73_9BURK</name>
<evidence type="ECO:0000256" key="2">
    <source>
        <dbReference type="SAM" id="SignalP"/>
    </source>
</evidence>
<feature type="region of interest" description="Disordered" evidence="1">
    <location>
        <begin position="23"/>
        <end position="42"/>
    </location>
</feature>
<evidence type="ECO:0000313" key="5">
    <source>
        <dbReference type="Proteomes" id="UP000315112"/>
    </source>
</evidence>
<evidence type="ECO:0008006" key="7">
    <source>
        <dbReference type="Google" id="ProtNLM"/>
    </source>
</evidence>
<organism evidence="4 5">
    <name type="scientific">Pseudoduganella flava</name>
    <dbReference type="NCBI Taxonomy" id="871742"/>
    <lineage>
        <taxon>Bacteria</taxon>
        <taxon>Pseudomonadati</taxon>
        <taxon>Pseudomonadota</taxon>
        <taxon>Betaproteobacteria</taxon>
        <taxon>Burkholderiales</taxon>
        <taxon>Oxalobacteraceae</taxon>
        <taxon>Telluria group</taxon>
        <taxon>Pseudoduganella</taxon>
    </lineage>
</organism>
<keyword evidence="2" id="KW-0732">Signal</keyword>
<dbReference type="Proteomes" id="UP000315112">
    <property type="component" value="Unassembled WGS sequence"/>
</dbReference>
<protein>
    <recommendedName>
        <fullName evidence="7">Lipoprotein</fullName>
    </recommendedName>
</protein>
<keyword evidence="6" id="KW-1185">Reference proteome</keyword>
<evidence type="ECO:0000256" key="1">
    <source>
        <dbReference type="SAM" id="MobiDB-lite"/>
    </source>
</evidence>
<dbReference type="AlphaFoldDB" id="A0A562PG73"/>
<dbReference type="RefSeq" id="WP_145880490.1">
    <property type="nucleotide sequence ID" value="NZ_CP046904.1"/>
</dbReference>
<gene>
    <name evidence="3" type="ORF">GO485_15375</name>
    <name evidence="4" type="ORF">IP92_05046</name>
</gene>
<evidence type="ECO:0000313" key="4">
    <source>
        <dbReference type="EMBL" id="TWI43482.1"/>
    </source>
</evidence>
<feature type="chain" id="PRO_5044617690" description="Lipoprotein" evidence="2">
    <location>
        <begin position="21"/>
        <end position="463"/>
    </location>
</feature>
<reference evidence="3 6" key="3">
    <citation type="submission" date="2019-12" db="EMBL/GenBank/DDBJ databases">
        <title>Draft Genome Sequences of Six Type Strains of the Genus Massilia.</title>
        <authorList>
            <person name="Miess H."/>
            <person name="Frediansyah A."/>
            <person name="Goeker M."/>
            <person name="Gross H."/>
        </authorList>
    </citation>
    <scope>NUCLEOTIDE SEQUENCE [LARGE SCALE GENOMIC DNA]</scope>
    <source>
        <strain evidence="3 6">DSM 26639</strain>
    </source>
</reference>
<reference evidence="4 5" key="1">
    <citation type="journal article" date="2015" name="Stand. Genomic Sci.">
        <title>Genomic Encyclopedia of Bacterial and Archaeal Type Strains, Phase III: the genomes of soil and plant-associated and newly described type strains.</title>
        <authorList>
            <person name="Whitman W.B."/>
            <person name="Woyke T."/>
            <person name="Klenk H.P."/>
            <person name="Zhou Y."/>
            <person name="Lilburn T.G."/>
            <person name="Beck B.J."/>
            <person name="De Vos P."/>
            <person name="Vandamme P."/>
            <person name="Eisen J.A."/>
            <person name="Garrity G."/>
            <person name="Hugenholtz P."/>
            <person name="Kyrpides N.C."/>
        </authorList>
    </citation>
    <scope>NUCLEOTIDE SEQUENCE [LARGE SCALE GENOMIC DNA]</scope>
    <source>
        <strain evidence="4 5">CGMCC 1.10685</strain>
    </source>
</reference>
<dbReference type="Proteomes" id="UP000437862">
    <property type="component" value="Chromosome"/>
</dbReference>